<dbReference type="PANTHER" id="PTHR11505">
    <property type="entry name" value="L1 TRANSPOSABLE ELEMENT-RELATED"/>
    <property type="match status" value="1"/>
</dbReference>
<evidence type="ECO:0000313" key="3">
    <source>
        <dbReference type="Proteomes" id="UP001460270"/>
    </source>
</evidence>
<proteinExistence type="predicted"/>
<evidence type="ECO:0000259" key="1">
    <source>
        <dbReference type="Pfam" id="PF00194"/>
    </source>
</evidence>
<name>A0AAW0PU16_9GOBI</name>
<organism evidence="2 3">
    <name type="scientific">Mugilogobius chulae</name>
    <name type="common">yellowstripe goby</name>
    <dbReference type="NCBI Taxonomy" id="88201"/>
    <lineage>
        <taxon>Eukaryota</taxon>
        <taxon>Metazoa</taxon>
        <taxon>Chordata</taxon>
        <taxon>Craniata</taxon>
        <taxon>Vertebrata</taxon>
        <taxon>Euteleostomi</taxon>
        <taxon>Actinopterygii</taxon>
        <taxon>Neopterygii</taxon>
        <taxon>Teleostei</taxon>
        <taxon>Neoteleostei</taxon>
        <taxon>Acanthomorphata</taxon>
        <taxon>Gobiaria</taxon>
        <taxon>Gobiiformes</taxon>
        <taxon>Gobioidei</taxon>
        <taxon>Gobiidae</taxon>
        <taxon>Gobionellinae</taxon>
        <taxon>Mugilogobius</taxon>
    </lineage>
</organism>
<reference evidence="3" key="1">
    <citation type="submission" date="2024-04" db="EMBL/GenBank/DDBJ databases">
        <title>Salinicola lusitanus LLJ914,a marine bacterium isolated from the Okinawa Trough.</title>
        <authorList>
            <person name="Li J."/>
        </authorList>
    </citation>
    <scope>NUCLEOTIDE SEQUENCE [LARGE SCALE GENOMIC DNA]</scope>
</reference>
<gene>
    <name evidence="2" type="ORF">WMY93_002517</name>
</gene>
<dbReference type="AlphaFoldDB" id="A0AAW0PU16"/>
<dbReference type="Gene3D" id="3.10.200.10">
    <property type="entry name" value="Alpha carbonic anhydrase"/>
    <property type="match status" value="1"/>
</dbReference>
<dbReference type="Pfam" id="PF00194">
    <property type="entry name" value="Carb_anhydrase"/>
    <property type="match status" value="1"/>
</dbReference>
<dbReference type="Proteomes" id="UP001460270">
    <property type="component" value="Unassembled WGS sequence"/>
</dbReference>
<sequence length="365" mass="40640">MENTGNTVQVTFGSGVTVSGGGLSEAYTVLQALNTTVDETRYPMELHIVSIKSSYNQNVTAALKDSEGGYFNNRTTCLLEALTTLLSQIGQKGQAIDPLSVSISVDDLVPANTLKSFYRYLGSPDHAQLLIFSPQRCVLETLLSLHVEHLQKDPASTDDHSQLQPQDQPLLWSPPVGSHSVDVLGPGAFSQAASAEIQEIKRDMIVVKNATEDHSQKLAVMEEKLNELEGYHRRWNLRLYGLPEQEGEDAKRRVIDICRAVIPGAAEGLPYHVDVSHRIGRRMEGKIRPVITRFTTRSMRDAIWRASKDSDFLRVRKLKFGEDLTSKDKEARSKLWPAIEEARKQGKRAFFVGARAIIDGKEMKA</sequence>
<dbReference type="InterPro" id="IPR004244">
    <property type="entry name" value="Transposase_22"/>
</dbReference>
<dbReference type="InterPro" id="IPR001148">
    <property type="entry name" value="CA_dom"/>
</dbReference>
<protein>
    <recommendedName>
        <fullName evidence="1">Alpha-carbonic anhydrase domain-containing protein</fullName>
    </recommendedName>
</protein>
<accession>A0AAW0PU16</accession>
<dbReference type="Gene3D" id="3.30.70.1820">
    <property type="entry name" value="L1 transposable element, RRM domain"/>
    <property type="match status" value="1"/>
</dbReference>
<keyword evidence="3" id="KW-1185">Reference proteome</keyword>
<dbReference type="EMBL" id="JBBPFD010000002">
    <property type="protein sequence ID" value="KAK7939191.1"/>
    <property type="molecule type" value="Genomic_DNA"/>
</dbReference>
<evidence type="ECO:0000313" key="2">
    <source>
        <dbReference type="EMBL" id="KAK7939191.1"/>
    </source>
</evidence>
<comment type="caution">
    <text evidence="2">The sequence shown here is derived from an EMBL/GenBank/DDBJ whole genome shotgun (WGS) entry which is preliminary data.</text>
</comment>
<dbReference type="InterPro" id="IPR036398">
    <property type="entry name" value="CA_dom_sf"/>
</dbReference>
<feature type="domain" description="Alpha-carbonic anhydrase" evidence="1">
    <location>
        <begin position="1"/>
        <end position="123"/>
    </location>
</feature>
<dbReference type="SUPFAM" id="SSF51069">
    <property type="entry name" value="Carbonic anhydrase"/>
    <property type="match status" value="1"/>
</dbReference>